<name>A0ABP7GY12_9MICO</name>
<keyword evidence="5" id="KW-0812">Transmembrane</keyword>
<dbReference type="PROSITE" id="PS50931">
    <property type="entry name" value="HTH_LYSR"/>
    <property type="match status" value="1"/>
</dbReference>
<evidence type="ECO:0000256" key="1">
    <source>
        <dbReference type="ARBA" id="ARBA00009437"/>
    </source>
</evidence>
<dbReference type="PANTHER" id="PTHR30346">
    <property type="entry name" value="TRANSCRIPTIONAL DUAL REGULATOR HCAR-RELATED"/>
    <property type="match status" value="1"/>
</dbReference>
<evidence type="ECO:0000313" key="7">
    <source>
        <dbReference type="EMBL" id="GAA3777160.1"/>
    </source>
</evidence>
<dbReference type="Gene3D" id="3.40.190.10">
    <property type="entry name" value="Periplasmic binding protein-like II"/>
    <property type="match status" value="2"/>
</dbReference>
<comment type="caution">
    <text evidence="7">The sequence shown here is derived from an EMBL/GenBank/DDBJ whole genome shotgun (WGS) entry which is preliminary data.</text>
</comment>
<dbReference type="Proteomes" id="UP001500540">
    <property type="component" value="Unassembled WGS sequence"/>
</dbReference>
<comment type="similarity">
    <text evidence="1">Belongs to the LysR transcriptional regulatory family.</text>
</comment>
<dbReference type="InterPro" id="IPR000847">
    <property type="entry name" value="LysR_HTH_N"/>
</dbReference>
<dbReference type="Pfam" id="PF00126">
    <property type="entry name" value="HTH_1"/>
    <property type="match status" value="1"/>
</dbReference>
<proteinExistence type="inferred from homology"/>
<feature type="transmembrane region" description="Helical" evidence="5">
    <location>
        <begin position="235"/>
        <end position="256"/>
    </location>
</feature>
<organism evidence="7 8">
    <name type="scientific">Microbacterium kribbense</name>
    <dbReference type="NCBI Taxonomy" id="433645"/>
    <lineage>
        <taxon>Bacteria</taxon>
        <taxon>Bacillati</taxon>
        <taxon>Actinomycetota</taxon>
        <taxon>Actinomycetes</taxon>
        <taxon>Micrococcales</taxon>
        <taxon>Microbacteriaceae</taxon>
        <taxon>Microbacterium</taxon>
    </lineage>
</organism>
<keyword evidence="8" id="KW-1185">Reference proteome</keyword>
<evidence type="ECO:0000256" key="3">
    <source>
        <dbReference type="ARBA" id="ARBA00023125"/>
    </source>
</evidence>
<protein>
    <submittedName>
        <fullName evidence="7">LysR family transcriptional regulator</fullName>
    </submittedName>
</protein>
<keyword evidence="2" id="KW-0805">Transcription regulation</keyword>
<gene>
    <name evidence="7" type="ORF">GCM10022240_30750</name>
</gene>
<dbReference type="SUPFAM" id="SSF53850">
    <property type="entry name" value="Periplasmic binding protein-like II"/>
    <property type="match status" value="1"/>
</dbReference>
<dbReference type="CDD" id="cd08414">
    <property type="entry name" value="PBP2_LTTR_aromatics_like"/>
    <property type="match status" value="1"/>
</dbReference>
<dbReference type="InterPro" id="IPR036390">
    <property type="entry name" value="WH_DNA-bd_sf"/>
</dbReference>
<sequence>MEMRQLRYFVAITQAGSFSRAATELYMTQPPLSAAIAQLEQEIGTRLLIRSPRGVSPTTTGREFLRYAERILAEEREIRRRMTALEHGLTGTIEIGCSPALTSSHLPAVLGHLATAGAEVDVHYQQADPLAIIDAVRARRLDVGLLATAAAEDLRTLYHPELDVETLEHVEMVIALPPDENNLPPTISLRDVATREFAIPFRSMRHGVRASLMIAFDRAGLAPPRVRDVPSMLEALPLVTAGLVVAVVPLGFCSLIHPDRVAFRRLVDGPDPLEVYSVARSEDVELPVVRRFREAARAASNLSEST</sequence>
<dbReference type="EMBL" id="BAABAF010000013">
    <property type="protein sequence ID" value="GAA3777160.1"/>
    <property type="molecule type" value="Genomic_DNA"/>
</dbReference>
<keyword evidence="4" id="KW-0804">Transcription</keyword>
<dbReference type="SUPFAM" id="SSF46785">
    <property type="entry name" value="Winged helix' DNA-binding domain"/>
    <property type="match status" value="1"/>
</dbReference>
<evidence type="ECO:0000259" key="6">
    <source>
        <dbReference type="PROSITE" id="PS50931"/>
    </source>
</evidence>
<evidence type="ECO:0000256" key="4">
    <source>
        <dbReference type="ARBA" id="ARBA00023163"/>
    </source>
</evidence>
<dbReference type="PRINTS" id="PR00039">
    <property type="entry name" value="HTHLYSR"/>
</dbReference>
<dbReference type="Pfam" id="PF03466">
    <property type="entry name" value="LysR_substrate"/>
    <property type="match status" value="1"/>
</dbReference>
<keyword evidence="3" id="KW-0238">DNA-binding</keyword>
<keyword evidence="5" id="KW-1133">Transmembrane helix</keyword>
<accession>A0ABP7GY12</accession>
<dbReference type="Gene3D" id="1.10.10.10">
    <property type="entry name" value="Winged helix-like DNA-binding domain superfamily/Winged helix DNA-binding domain"/>
    <property type="match status" value="1"/>
</dbReference>
<evidence type="ECO:0000256" key="5">
    <source>
        <dbReference type="SAM" id="Phobius"/>
    </source>
</evidence>
<reference evidence="8" key="1">
    <citation type="journal article" date="2019" name="Int. J. Syst. Evol. Microbiol.">
        <title>The Global Catalogue of Microorganisms (GCM) 10K type strain sequencing project: providing services to taxonomists for standard genome sequencing and annotation.</title>
        <authorList>
            <consortium name="The Broad Institute Genomics Platform"/>
            <consortium name="The Broad Institute Genome Sequencing Center for Infectious Disease"/>
            <person name="Wu L."/>
            <person name="Ma J."/>
        </authorList>
    </citation>
    <scope>NUCLEOTIDE SEQUENCE [LARGE SCALE GENOMIC DNA]</scope>
    <source>
        <strain evidence="8">JCM 16950</strain>
    </source>
</reference>
<dbReference type="PANTHER" id="PTHR30346:SF17">
    <property type="entry name" value="LYSR FAMILY TRANSCRIPTIONAL REGULATOR"/>
    <property type="match status" value="1"/>
</dbReference>
<evidence type="ECO:0000313" key="8">
    <source>
        <dbReference type="Proteomes" id="UP001500540"/>
    </source>
</evidence>
<evidence type="ECO:0000256" key="2">
    <source>
        <dbReference type="ARBA" id="ARBA00023015"/>
    </source>
</evidence>
<dbReference type="InterPro" id="IPR036388">
    <property type="entry name" value="WH-like_DNA-bd_sf"/>
</dbReference>
<dbReference type="InterPro" id="IPR005119">
    <property type="entry name" value="LysR_subst-bd"/>
</dbReference>
<keyword evidence="5" id="KW-0472">Membrane</keyword>
<feature type="domain" description="HTH lysR-type" evidence="6">
    <location>
        <begin position="1"/>
        <end position="58"/>
    </location>
</feature>